<reference evidence="2" key="1">
    <citation type="submission" date="2020-11" db="EMBL/GenBank/DDBJ databases">
        <title>Bacterial whole genome sequence for Caenimonas sp. DR4.4.</title>
        <authorList>
            <person name="Le V."/>
            <person name="Ko S.-R."/>
            <person name="Ahn C.-Y."/>
            <person name="Oh H.-M."/>
        </authorList>
    </citation>
    <scope>NUCLEOTIDE SEQUENCE</scope>
    <source>
        <strain evidence="2">DR4.4</strain>
    </source>
</reference>
<gene>
    <name evidence="2" type="ORF">I5803_03335</name>
</gene>
<dbReference type="Proteomes" id="UP000651050">
    <property type="component" value="Unassembled WGS sequence"/>
</dbReference>
<feature type="chain" id="PRO_5038003261" description="DUF4034 domain-containing protein" evidence="1">
    <location>
        <begin position="24"/>
        <end position="325"/>
    </location>
</feature>
<evidence type="ECO:0008006" key="4">
    <source>
        <dbReference type="Google" id="ProtNLM"/>
    </source>
</evidence>
<keyword evidence="3" id="KW-1185">Reference proteome</keyword>
<accession>A0A931MFI1</accession>
<feature type="signal peptide" evidence="1">
    <location>
        <begin position="1"/>
        <end position="23"/>
    </location>
</feature>
<dbReference type="RefSeq" id="WP_196984999.1">
    <property type="nucleotide sequence ID" value="NZ_JADWYS010000001.1"/>
</dbReference>
<evidence type="ECO:0000313" key="2">
    <source>
        <dbReference type="EMBL" id="MBG9387049.1"/>
    </source>
</evidence>
<dbReference type="PROSITE" id="PS51257">
    <property type="entry name" value="PROKAR_LIPOPROTEIN"/>
    <property type="match status" value="1"/>
</dbReference>
<dbReference type="AlphaFoldDB" id="A0A931MFI1"/>
<organism evidence="2 3">
    <name type="scientific">Caenimonas aquaedulcis</name>
    <dbReference type="NCBI Taxonomy" id="2793270"/>
    <lineage>
        <taxon>Bacteria</taxon>
        <taxon>Pseudomonadati</taxon>
        <taxon>Pseudomonadota</taxon>
        <taxon>Betaproteobacteria</taxon>
        <taxon>Burkholderiales</taxon>
        <taxon>Comamonadaceae</taxon>
        <taxon>Caenimonas</taxon>
    </lineage>
</organism>
<dbReference type="EMBL" id="JADWYS010000001">
    <property type="protein sequence ID" value="MBG9387049.1"/>
    <property type="molecule type" value="Genomic_DNA"/>
</dbReference>
<evidence type="ECO:0000256" key="1">
    <source>
        <dbReference type="SAM" id="SignalP"/>
    </source>
</evidence>
<comment type="caution">
    <text evidence="2">The sequence shown here is derived from an EMBL/GenBank/DDBJ whole genome shotgun (WGS) entry which is preliminary data.</text>
</comment>
<keyword evidence="1" id="KW-0732">Signal</keyword>
<name>A0A931MFI1_9BURK</name>
<proteinExistence type="predicted"/>
<sequence>MQSPIARWMAIAWLLLACAPGFAQSSAFARETRPLLVAGRFDELDQLYARDIAAAPVPGAWEHETVYFFFNMWLGFNDKKWAEDDEATRKWLQHSPRSTAAMIARAMERSRYAGRLEKSGDWGKEEAALAEVRKLLAAAQPNAKNDVVWHTLTIIQAQRDGWPADRLKRAVEAALRVDATSMFYATAAAKALVPEQRSGPEPLAWLARRSAELSEKTHGKGMYARIYLWNPYVSAEVYEDPFGRGLIDWPTMKRGLADLQERGPASDDLLNQAAVMACKAGDQEATAQALRRMKGAVQLEVWKQWGGDPLYERCRKWAAPKAVTS</sequence>
<protein>
    <recommendedName>
        <fullName evidence="4">DUF4034 domain-containing protein</fullName>
    </recommendedName>
</protein>
<evidence type="ECO:0000313" key="3">
    <source>
        <dbReference type="Proteomes" id="UP000651050"/>
    </source>
</evidence>